<dbReference type="AlphaFoldDB" id="A0A0D0DG91"/>
<keyword evidence="12" id="KW-0411">Iron-sulfur</keyword>
<evidence type="ECO:0000256" key="9">
    <source>
        <dbReference type="ARBA" id="ARBA00022806"/>
    </source>
</evidence>
<comment type="similarity">
    <text evidence="3">Belongs to the DEAD box helicase family. DEAH subfamily. DDX11/CHL1 sub-subfamily.</text>
</comment>
<keyword evidence="8" id="KW-0378">Hydrolase</keyword>
<dbReference type="InterPro" id="IPR010614">
    <property type="entry name" value="RAD3-like_helicase_DEAD"/>
</dbReference>
<dbReference type="Proteomes" id="UP000054538">
    <property type="component" value="Unassembled WGS sequence"/>
</dbReference>
<evidence type="ECO:0000256" key="20">
    <source>
        <dbReference type="ARBA" id="ARBA00045702"/>
    </source>
</evidence>
<evidence type="ECO:0000256" key="13">
    <source>
        <dbReference type="ARBA" id="ARBA00023235"/>
    </source>
</evidence>
<dbReference type="InterPro" id="IPR014013">
    <property type="entry name" value="Helic_SF1/SF2_ATP-bd_DinG/Rad3"/>
</dbReference>
<evidence type="ECO:0000259" key="24">
    <source>
        <dbReference type="PROSITE" id="PS51193"/>
    </source>
</evidence>
<dbReference type="GO" id="GO:0003677">
    <property type="term" value="F:DNA binding"/>
    <property type="evidence" value="ECO:0007669"/>
    <property type="project" value="InterPro"/>
</dbReference>
<comment type="catalytic activity">
    <reaction evidence="21">
        <text>ATP + H2O = ADP + phosphate + H(+)</text>
        <dbReference type="Rhea" id="RHEA:13065"/>
        <dbReference type="ChEBI" id="CHEBI:15377"/>
        <dbReference type="ChEBI" id="CHEBI:15378"/>
        <dbReference type="ChEBI" id="CHEBI:30616"/>
        <dbReference type="ChEBI" id="CHEBI:43474"/>
        <dbReference type="ChEBI" id="CHEBI:456216"/>
        <dbReference type="EC" id="5.6.2.3"/>
    </reaction>
</comment>
<dbReference type="GO" id="GO:0016818">
    <property type="term" value="F:hydrolase activity, acting on acid anhydrides, in phosphorus-containing anhydrides"/>
    <property type="evidence" value="ECO:0007669"/>
    <property type="project" value="InterPro"/>
</dbReference>
<dbReference type="PROSITE" id="PS51193">
    <property type="entry name" value="HELICASE_ATP_BIND_2"/>
    <property type="match status" value="1"/>
</dbReference>
<dbReference type="GO" id="GO:0006139">
    <property type="term" value="P:nucleobase-containing compound metabolic process"/>
    <property type="evidence" value="ECO:0007669"/>
    <property type="project" value="InterPro"/>
</dbReference>
<feature type="coiled-coil region" evidence="22">
    <location>
        <begin position="93"/>
        <end position="120"/>
    </location>
</feature>
<proteinExistence type="inferred from homology"/>
<keyword evidence="22" id="KW-0175">Coiled coil</keyword>
<feature type="region of interest" description="Disordered" evidence="23">
    <location>
        <begin position="224"/>
        <end position="271"/>
    </location>
</feature>
<evidence type="ECO:0000256" key="21">
    <source>
        <dbReference type="ARBA" id="ARBA00048954"/>
    </source>
</evidence>
<feature type="compositionally biased region" description="Polar residues" evidence="23">
    <location>
        <begin position="233"/>
        <end position="247"/>
    </location>
</feature>
<evidence type="ECO:0000256" key="5">
    <source>
        <dbReference type="ARBA" id="ARBA00017386"/>
    </source>
</evidence>
<dbReference type="NCBIfam" id="TIGR00604">
    <property type="entry name" value="rad3"/>
    <property type="match status" value="1"/>
</dbReference>
<keyword evidence="11" id="KW-0408">Iron</keyword>
<evidence type="ECO:0000256" key="1">
    <source>
        <dbReference type="ARBA" id="ARBA00001966"/>
    </source>
</evidence>
<evidence type="ECO:0000256" key="22">
    <source>
        <dbReference type="SAM" id="Coils"/>
    </source>
</evidence>
<comment type="subcellular location">
    <subcellularLocation>
        <location evidence="2">Nucleus</location>
    </subcellularLocation>
</comment>
<dbReference type="SMART" id="SM00488">
    <property type="entry name" value="DEXDc2"/>
    <property type="match status" value="1"/>
</dbReference>
<evidence type="ECO:0000256" key="14">
    <source>
        <dbReference type="ARBA" id="ARBA00023242"/>
    </source>
</evidence>
<keyword evidence="14" id="KW-0539">Nucleus</keyword>
<dbReference type="FunCoup" id="A0A0D0DG91">
    <property type="interactions" value="689"/>
</dbReference>
<evidence type="ECO:0000313" key="26">
    <source>
        <dbReference type="Proteomes" id="UP000054538"/>
    </source>
</evidence>
<evidence type="ECO:0000256" key="18">
    <source>
        <dbReference type="ARBA" id="ARBA00044998"/>
    </source>
</evidence>
<dbReference type="EC" id="5.6.2.3" evidence="17"/>
<evidence type="ECO:0000256" key="17">
    <source>
        <dbReference type="ARBA" id="ARBA00044969"/>
    </source>
</evidence>
<evidence type="ECO:0000256" key="10">
    <source>
        <dbReference type="ARBA" id="ARBA00022840"/>
    </source>
</evidence>
<keyword evidence="26" id="KW-1185">Reference proteome</keyword>
<evidence type="ECO:0000256" key="3">
    <source>
        <dbReference type="ARBA" id="ARBA00008435"/>
    </source>
</evidence>
<evidence type="ECO:0000256" key="16">
    <source>
        <dbReference type="ARBA" id="ARBA00029709"/>
    </source>
</evidence>
<organism evidence="25 26">
    <name type="scientific">Paxillus rubicundulus Ve08.2h10</name>
    <dbReference type="NCBI Taxonomy" id="930991"/>
    <lineage>
        <taxon>Eukaryota</taxon>
        <taxon>Fungi</taxon>
        <taxon>Dikarya</taxon>
        <taxon>Basidiomycota</taxon>
        <taxon>Agaricomycotina</taxon>
        <taxon>Agaricomycetes</taxon>
        <taxon>Agaricomycetidae</taxon>
        <taxon>Boletales</taxon>
        <taxon>Paxilineae</taxon>
        <taxon>Paxillaceae</taxon>
        <taxon>Paxillus</taxon>
    </lineage>
</organism>
<evidence type="ECO:0000256" key="8">
    <source>
        <dbReference type="ARBA" id="ARBA00022801"/>
    </source>
</evidence>
<evidence type="ECO:0000256" key="19">
    <source>
        <dbReference type="ARBA" id="ARBA00045008"/>
    </source>
</evidence>
<comment type="function">
    <text evidence="20">ATP-dependent DNA helicase important for chromosome transmission and normal cell cycle progression in G(2)/M. May have a role in changing DNA topology to allow the loading of proteins involved in maintaining sister chromatid cohesion in the vicinity of the centromeres. Has a specific role in chromosome segregation during meiosis II.</text>
</comment>
<dbReference type="GO" id="GO:0043139">
    <property type="term" value="F:5'-3' DNA helicase activity"/>
    <property type="evidence" value="ECO:0007669"/>
    <property type="project" value="UniProtKB-EC"/>
</dbReference>
<dbReference type="Pfam" id="PF06733">
    <property type="entry name" value="DEAD_2"/>
    <property type="match status" value="1"/>
</dbReference>
<dbReference type="Pfam" id="PF13307">
    <property type="entry name" value="Helicase_C_2"/>
    <property type="match status" value="1"/>
</dbReference>
<keyword evidence="7" id="KW-0547">Nucleotide-binding</keyword>
<dbReference type="InterPro" id="IPR013020">
    <property type="entry name" value="Rad3/Chl1-like"/>
</dbReference>
<evidence type="ECO:0000256" key="4">
    <source>
        <dbReference type="ARBA" id="ARBA00016387"/>
    </source>
</evidence>
<feature type="domain" description="Helicase ATP-binding" evidence="24">
    <location>
        <begin position="14"/>
        <end position="457"/>
    </location>
</feature>
<accession>A0A0D0DG91</accession>
<reference evidence="26" key="2">
    <citation type="submission" date="2015-01" db="EMBL/GenBank/DDBJ databases">
        <title>Evolutionary Origins and Diversification of the Mycorrhizal Mutualists.</title>
        <authorList>
            <consortium name="DOE Joint Genome Institute"/>
            <consortium name="Mycorrhizal Genomics Consortium"/>
            <person name="Kohler A."/>
            <person name="Kuo A."/>
            <person name="Nagy L.G."/>
            <person name="Floudas D."/>
            <person name="Copeland A."/>
            <person name="Barry K.W."/>
            <person name="Cichocki N."/>
            <person name="Veneault-Fourrey C."/>
            <person name="LaButti K."/>
            <person name="Lindquist E.A."/>
            <person name="Lipzen A."/>
            <person name="Lundell T."/>
            <person name="Morin E."/>
            <person name="Murat C."/>
            <person name="Riley R."/>
            <person name="Ohm R."/>
            <person name="Sun H."/>
            <person name="Tunlid A."/>
            <person name="Henrissat B."/>
            <person name="Grigoriev I.V."/>
            <person name="Hibbett D.S."/>
            <person name="Martin F."/>
        </authorList>
    </citation>
    <scope>NUCLEOTIDE SEQUENCE [LARGE SCALE GENOMIC DNA]</scope>
    <source>
        <strain evidence="26">Ve08.2h10</strain>
    </source>
</reference>
<evidence type="ECO:0000256" key="15">
    <source>
        <dbReference type="ARBA" id="ARBA00023306"/>
    </source>
</evidence>
<protein>
    <recommendedName>
        <fullName evidence="5">ATP-dependent DNA helicase CHL1</fullName>
        <ecNumber evidence="17">5.6.2.3</ecNumber>
    </recommendedName>
    <alternativeName>
        <fullName evidence="4">ATP-dependent DNA helicase chl1</fullName>
    </alternativeName>
    <alternativeName>
        <fullName evidence="16">Chromosome loss protein 1</fullName>
    </alternativeName>
    <alternativeName>
        <fullName evidence="18 19">DNA 5'-3' helicase CHL1</fullName>
    </alternativeName>
</protein>
<evidence type="ECO:0000256" key="12">
    <source>
        <dbReference type="ARBA" id="ARBA00023014"/>
    </source>
</evidence>
<evidence type="ECO:0000256" key="2">
    <source>
        <dbReference type="ARBA" id="ARBA00004123"/>
    </source>
</evidence>
<dbReference type="GO" id="GO:0034085">
    <property type="term" value="P:establishment of sister chromatid cohesion"/>
    <property type="evidence" value="ECO:0007669"/>
    <property type="project" value="TreeGrafter"/>
</dbReference>
<feature type="compositionally biased region" description="Acidic residues" evidence="23">
    <location>
        <begin position="148"/>
        <end position="165"/>
    </location>
</feature>
<dbReference type="GO" id="GO:0005524">
    <property type="term" value="F:ATP binding"/>
    <property type="evidence" value="ECO:0007669"/>
    <property type="project" value="UniProtKB-KW"/>
</dbReference>
<evidence type="ECO:0000256" key="7">
    <source>
        <dbReference type="ARBA" id="ARBA00022741"/>
    </source>
</evidence>
<keyword evidence="10" id="KW-0067">ATP-binding</keyword>
<dbReference type="GO" id="GO:0005634">
    <property type="term" value="C:nucleus"/>
    <property type="evidence" value="ECO:0007669"/>
    <property type="project" value="UniProtKB-SubCell"/>
</dbReference>
<dbReference type="PANTHER" id="PTHR11472">
    <property type="entry name" value="DNA REPAIR DEAD HELICASE RAD3/XP-D SUBFAMILY MEMBER"/>
    <property type="match status" value="1"/>
</dbReference>
<feature type="region of interest" description="Disordered" evidence="23">
    <location>
        <begin position="141"/>
        <end position="165"/>
    </location>
</feature>
<evidence type="ECO:0000256" key="23">
    <source>
        <dbReference type="SAM" id="MobiDB-lite"/>
    </source>
</evidence>
<dbReference type="CDD" id="cd18788">
    <property type="entry name" value="SF2_C_XPD"/>
    <property type="match status" value="1"/>
</dbReference>
<dbReference type="OrthoDB" id="267079at2759"/>
<keyword evidence="9" id="KW-0347">Helicase</keyword>
<dbReference type="InterPro" id="IPR027417">
    <property type="entry name" value="P-loop_NTPase"/>
</dbReference>
<dbReference type="SMART" id="SM00491">
    <property type="entry name" value="HELICc2"/>
    <property type="match status" value="1"/>
</dbReference>
<dbReference type="SUPFAM" id="SSF52540">
    <property type="entry name" value="P-loop containing nucleoside triphosphate hydrolases"/>
    <property type="match status" value="1"/>
</dbReference>
<dbReference type="GO" id="GO:0046872">
    <property type="term" value="F:metal ion binding"/>
    <property type="evidence" value="ECO:0007669"/>
    <property type="project" value="UniProtKB-KW"/>
</dbReference>
<evidence type="ECO:0000256" key="6">
    <source>
        <dbReference type="ARBA" id="ARBA00022723"/>
    </source>
</evidence>
<comment type="cofactor">
    <cofactor evidence="1">
        <name>[4Fe-4S] cluster</name>
        <dbReference type="ChEBI" id="CHEBI:49883"/>
    </cofactor>
</comment>
<dbReference type="Gene3D" id="3.40.50.300">
    <property type="entry name" value="P-loop containing nucleotide triphosphate hydrolases"/>
    <property type="match status" value="3"/>
</dbReference>
<dbReference type="GO" id="GO:0051536">
    <property type="term" value="F:iron-sulfur cluster binding"/>
    <property type="evidence" value="ECO:0007669"/>
    <property type="project" value="UniProtKB-KW"/>
</dbReference>
<keyword evidence="15" id="KW-0131">Cell cycle</keyword>
<dbReference type="InterPro" id="IPR006555">
    <property type="entry name" value="ATP-dep_Helicase_C"/>
</dbReference>
<evidence type="ECO:0000313" key="25">
    <source>
        <dbReference type="EMBL" id="KIK96862.1"/>
    </source>
</evidence>
<name>A0A0D0DG91_9AGAM</name>
<dbReference type="HOGENOM" id="CLU_006515_2_0_1"/>
<dbReference type="EMBL" id="KN824964">
    <property type="protein sequence ID" value="KIK96862.1"/>
    <property type="molecule type" value="Genomic_DNA"/>
</dbReference>
<keyword evidence="6" id="KW-0479">Metal-binding</keyword>
<dbReference type="InParanoid" id="A0A0D0DG91"/>
<reference evidence="25 26" key="1">
    <citation type="submission" date="2014-04" db="EMBL/GenBank/DDBJ databases">
        <authorList>
            <consortium name="DOE Joint Genome Institute"/>
            <person name="Kuo A."/>
            <person name="Kohler A."/>
            <person name="Jargeat P."/>
            <person name="Nagy L.G."/>
            <person name="Floudas D."/>
            <person name="Copeland A."/>
            <person name="Barry K.W."/>
            <person name="Cichocki N."/>
            <person name="Veneault-Fourrey C."/>
            <person name="LaButti K."/>
            <person name="Lindquist E.A."/>
            <person name="Lipzen A."/>
            <person name="Lundell T."/>
            <person name="Morin E."/>
            <person name="Murat C."/>
            <person name="Sun H."/>
            <person name="Tunlid A."/>
            <person name="Henrissat B."/>
            <person name="Grigoriev I.V."/>
            <person name="Hibbett D.S."/>
            <person name="Martin F."/>
            <person name="Nordberg H.P."/>
            <person name="Cantor M.N."/>
            <person name="Hua S.X."/>
        </authorList>
    </citation>
    <scope>NUCLEOTIDE SEQUENCE [LARGE SCALE GENOMIC DNA]</scope>
    <source>
        <strain evidence="25 26">Ve08.2h10</strain>
    </source>
</reference>
<sequence length="899" mass="100566">MNINHREDLMFNTPDQFPAFPYLPYSIQNDLMKHVYSSIERKHVTIVESPTGTGKTLSLLCSSLSWLADERERARKGQATQASGNHVPTWVTAQAAQIQQRELEAQDREYEERLAKARKTEARLRALAKARVTKRQRVSASTVRGLEGDDEDAFLPDSETKDEDDNISPVVRALMEKVDKGIAKHPSSWSECQEPTCTKVYYASRTHSQLTQVLPELRKLNFRHISYGPSDPSPQASRPGSRVTTPLSDHKKRSVEADDTEQNSGTGRRQWRTVALGSRKQLCINDDIRSKSGDLDEMCRGLMDAKEEGRCHYLPPAKDGLRMLDFRDQILAVPKDIEDLAAAGQNAQTCPYYGSRRAIPQAELVTLPYNLLLQKTARDALGIDLSNQVVIIDEAHNLIPTLLSLSSVRVTSHGLLTSSKQVAAYYQKFRTRLFAVHSLHLKRLIRYLDAMQKVTEDWKVSKSKAGLHTAEGRTEVMTIPDFMQRLGRKVEGINLLEVEAYLKQSKIARKISGYADMASSQGAQGSLPKKLSPARARPPLHAVEAFMVGLAGAREDGRVIFTITGDSIQLEEVEMKYQLLNPSIAFREVVDTARSVILAGGTMSPMSDLIAQLVPSVPSERVSTFSCGHIIPRSHVQTLCLTKGPAGSIMEFKHGQQTDQHLLTELGQLISNLCNVIPGGMVVFFPSYSFLNCAQKTWNATHLLDKFGVKKKVFLEPQDSSMVESTLREYAEAVRDFAHFGDSADRSDKRTGAILFAVVSAKLSEGLNFSDDLARAVIIVGLPFANKNSPELRERMRYANEFEAKSGHKRHPGAKDAASELYENMCMNAVNQSIGRAIRHRMDWASLILIDRRYSSASIQNKLPSWIKSDLVVCETFGQTMKRLGDFYRERKHRDFSMG</sequence>
<dbReference type="PANTHER" id="PTHR11472:SF41">
    <property type="entry name" value="ATP-DEPENDENT DNA HELICASE DDX11-RELATED"/>
    <property type="match status" value="1"/>
</dbReference>
<evidence type="ECO:0000256" key="11">
    <source>
        <dbReference type="ARBA" id="ARBA00023004"/>
    </source>
</evidence>
<dbReference type="InterPro" id="IPR045028">
    <property type="entry name" value="DinG/Rad3-like"/>
</dbReference>
<dbReference type="STRING" id="930991.A0A0D0DG91"/>
<gene>
    <name evidence="25" type="ORF">PAXRUDRAFT_137535</name>
</gene>
<dbReference type="InterPro" id="IPR006554">
    <property type="entry name" value="Helicase-like_DEXD_c2"/>
</dbReference>
<keyword evidence="13" id="KW-0413">Isomerase</keyword>